<dbReference type="EMBL" id="GG666700">
    <property type="protein sequence ID" value="EEN43064.1"/>
    <property type="molecule type" value="Genomic_DNA"/>
</dbReference>
<dbReference type="InterPro" id="IPR049012">
    <property type="entry name" value="Mutator_transp_dom"/>
</dbReference>
<reference evidence="2" key="1">
    <citation type="journal article" date="2008" name="Nature">
        <title>The amphioxus genome and the evolution of the chordate karyotype.</title>
        <authorList>
            <consortium name="US DOE Joint Genome Institute (JGI-PGF)"/>
            <person name="Putnam N.H."/>
            <person name="Butts T."/>
            <person name="Ferrier D.E.K."/>
            <person name="Furlong R.F."/>
            <person name="Hellsten U."/>
            <person name="Kawashima T."/>
            <person name="Robinson-Rechavi M."/>
            <person name="Shoguchi E."/>
            <person name="Terry A."/>
            <person name="Yu J.-K."/>
            <person name="Benito-Gutierrez E.L."/>
            <person name="Dubchak I."/>
            <person name="Garcia-Fernandez J."/>
            <person name="Gibson-Brown J.J."/>
            <person name="Grigoriev I.V."/>
            <person name="Horton A.C."/>
            <person name="de Jong P.J."/>
            <person name="Jurka J."/>
            <person name="Kapitonov V.V."/>
            <person name="Kohara Y."/>
            <person name="Kuroki Y."/>
            <person name="Lindquist E."/>
            <person name="Lucas S."/>
            <person name="Osoegawa K."/>
            <person name="Pennacchio L.A."/>
            <person name="Salamov A.A."/>
            <person name="Satou Y."/>
            <person name="Sauka-Spengler T."/>
            <person name="Schmutz J."/>
            <person name="Shin-I T."/>
            <person name="Toyoda A."/>
            <person name="Bronner-Fraser M."/>
            <person name="Fujiyama A."/>
            <person name="Holland L.Z."/>
            <person name="Holland P.W.H."/>
            <person name="Satoh N."/>
            <person name="Rokhsar D.S."/>
        </authorList>
    </citation>
    <scope>NUCLEOTIDE SEQUENCE [LARGE SCALE GENOMIC DNA]</scope>
    <source>
        <strain evidence="2">S238N-H82</strain>
        <tissue evidence="2">Testes</tissue>
    </source>
</reference>
<accession>C3ZWJ5</accession>
<proteinExistence type="predicted"/>
<name>C3ZWJ5_BRAFL</name>
<dbReference type="AlphaFoldDB" id="C3ZWJ5"/>
<feature type="domain" description="Mutator-like transposase" evidence="1">
    <location>
        <begin position="108"/>
        <end position="486"/>
    </location>
</feature>
<dbReference type="InParanoid" id="C3ZWJ5"/>
<evidence type="ECO:0000259" key="1">
    <source>
        <dbReference type="Pfam" id="PF20700"/>
    </source>
</evidence>
<sequence length="572" mass="64996">MRRKKACKERPTVFKKGDVPHNKGMKVRHVKPETTLYRRVTEDQYELLQVTDRRGRPLIRPKKVVLEERRVMLLRPRKEPQSKVRRAVSIGYATRDAKDEHKPDSLVGYRIWLADKVVSAVLEAQRDHDREAPRCGGTFRLSAKLEMKVGLATRETFVCDGCLFRSRKYKFYDEIKRKGPGRRVAVPNMAAQVALANSSMGVTAFRQFVAAMDLPVPGPSQMRKNARRYSQMMVRENNRDMKAWSELVKDINVILGNRRDSGIKGEADTRYKSALYAGLGKKPGQPSPHAHTVFYVTVRRLILAHFLAQKQCSTCQRPKKRKLGRPCRVQKKRNHKCPANLKEHDVIGDEELAGREIGKNLLANKVFVSHTVTDGDSHFSRGLNAVMMEARGTRTKHLRDFVHLGRSVAKAVRVGKWSRQMFPGATAVKRNKVKSRFAEELRVRLNADHSSAVLKFGKRRGKMEAAMELAMSAIPLCYTGEHFLCSFFFFKYIRDAWKSPTFFGGRTPSRDALCRAAHTSPRLLCDCNVATVACGSWQSSKLVFFRDGTTHHDGSLEKKAKADFFTSPAKLP</sequence>
<organism>
    <name type="scientific">Branchiostoma floridae</name>
    <name type="common">Florida lancelet</name>
    <name type="synonym">Amphioxus</name>
    <dbReference type="NCBI Taxonomy" id="7739"/>
    <lineage>
        <taxon>Eukaryota</taxon>
        <taxon>Metazoa</taxon>
        <taxon>Chordata</taxon>
        <taxon>Cephalochordata</taxon>
        <taxon>Leptocardii</taxon>
        <taxon>Amphioxiformes</taxon>
        <taxon>Branchiostomatidae</taxon>
        <taxon>Branchiostoma</taxon>
    </lineage>
</organism>
<gene>
    <name evidence="2" type="ORF">BRAFLDRAFT_102972</name>
</gene>
<evidence type="ECO:0000313" key="2">
    <source>
        <dbReference type="EMBL" id="EEN43064.1"/>
    </source>
</evidence>
<protein>
    <recommendedName>
        <fullName evidence="1">Mutator-like transposase domain-containing protein</fullName>
    </recommendedName>
</protein>
<dbReference type="Pfam" id="PF20700">
    <property type="entry name" value="Mutator"/>
    <property type="match status" value="1"/>
</dbReference>